<comment type="caution">
    <text evidence="1">The sequence shown here is derived from an EMBL/GenBank/DDBJ whole genome shotgun (WGS) entry which is preliminary data.</text>
</comment>
<keyword evidence="2" id="KW-1185">Reference proteome</keyword>
<gene>
    <name evidence="1" type="ORF">Pla108_13920</name>
</gene>
<reference evidence="1 2" key="1">
    <citation type="submission" date="2019-02" db="EMBL/GenBank/DDBJ databases">
        <title>Deep-cultivation of Planctomycetes and their phenomic and genomic characterization uncovers novel biology.</title>
        <authorList>
            <person name="Wiegand S."/>
            <person name="Jogler M."/>
            <person name="Boedeker C."/>
            <person name="Pinto D."/>
            <person name="Vollmers J."/>
            <person name="Rivas-Marin E."/>
            <person name="Kohn T."/>
            <person name="Peeters S.H."/>
            <person name="Heuer A."/>
            <person name="Rast P."/>
            <person name="Oberbeckmann S."/>
            <person name="Bunk B."/>
            <person name="Jeske O."/>
            <person name="Meyerdierks A."/>
            <person name="Storesund J.E."/>
            <person name="Kallscheuer N."/>
            <person name="Luecker S."/>
            <person name="Lage O.M."/>
            <person name="Pohl T."/>
            <person name="Merkel B.J."/>
            <person name="Hornburger P."/>
            <person name="Mueller R.-W."/>
            <person name="Bruemmer F."/>
            <person name="Labrenz M."/>
            <person name="Spormann A.M."/>
            <person name="Op Den Camp H."/>
            <person name="Overmann J."/>
            <person name="Amann R."/>
            <person name="Jetten M.S.M."/>
            <person name="Mascher T."/>
            <person name="Medema M.H."/>
            <person name="Devos D.P."/>
            <person name="Kaster A.-K."/>
            <person name="Ovreas L."/>
            <person name="Rohde M."/>
            <person name="Galperin M.Y."/>
            <person name="Jogler C."/>
        </authorList>
    </citation>
    <scope>NUCLEOTIDE SEQUENCE [LARGE SCALE GENOMIC DNA]</scope>
    <source>
        <strain evidence="1 2">Pla108</strain>
    </source>
</reference>
<sequence length="29" mass="3326">MARKSIVEITDEQWKRVEPLLLKPDLGCG</sequence>
<dbReference type="EMBL" id="SJPR01000001">
    <property type="protein sequence ID" value="TWU00441.1"/>
    <property type="molecule type" value="Genomic_DNA"/>
</dbReference>
<dbReference type="Proteomes" id="UP000317421">
    <property type="component" value="Unassembled WGS sequence"/>
</dbReference>
<protein>
    <submittedName>
        <fullName evidence="1">Uncharacterized protein</fullName>
    </submittedName>
</protein>
<dbReference type="RefSeq" id="WP_390615310.1">
    <property type="nucleotide sequence ID" value="NZ_SJPR01000001.1"/>
</dbReference>
<organism evidence="1 2">
    <name type="scientific">Botrimarina colliarenosi</name>
    <dbReference type="NCBI Taxonomy" id="2528001"/>
    <lineage>
        <taxon>Bacteria</taxon>
        <taxon>Pseudomonadati</taxon>
        <taxon>Planctomycetota</taxon>
        <taxon>Planctomycetia</taxon>
        <taxon>Pirellulales</taxon>
        <taxon>Lacipirellulaceae</taxon>
        <taxon>Botrimarina</taxon>
    </lineage>
</organism>
<evidence type="ECO:0000313" key="2">
    <source>
        <dbReference type="Proteomes" id="UP000317421"/>
    </source>
</evidence>
<evidence type="ECO:0000313" key="1">
    <source>
        <dbReference type="EMBL" id="TWU00441.1"/>
    </source>
</evidence>
<dbReference type="AlphaFoldDB" id="A0A5C6ALZ6"/>
<name>A0A5C6ALZ6_9BACT</name>
<accession>A0A5C6ALZ6</accession>
<proteinExistence type="predicted"/>